<keyword evidence="2" id="KW-1185">Reference proteome</keyword>
<dbReference type="InterPro" id="IPR038801">
    <property type="entry name" value="TAF1C"/>
</dbReference>
<dbReference type="GO" id="GO:0001650">
    <property type="term" value="C:fibrillar center"/>
    <property type="evidence" value="ECO:0007669"/>
    <property type="project" value="TreeGrafter"/>
</dbReference>
<sequence length="862" mass="96695">MEFSEDWKAYFPICSVACPPLLLSDPSTLGPLLFSPSPGTRKTVYSSPSVQFESDDFSTISKNNLGWLKCPDNDILVFFPTGDNLHQLGYVKLSLKEGENVNPAPDCEFMGGRIVKIMVKSVYDAAASAAAADAAALASQYGFKPSPPPPLGFLLACTSHSVHWFRIDWLRGKHELVRLCSKQFSASVVHACWSPHLPGESLVLLDGGELILFDVSGCSGTQISQGNIEVTRIYVLWKDSDSGLLTSDMKWLSCEFAYHFRIFVVACSDVVYEVDFRFSNKGSARVLAKIELFSATHPDGPDEFVTFCRAGSEGYYFSVASKYSLYLLDTRKALSPVLQWAHNLDKPTHMQVFKLSQLRNKVKHKKYSWATQYGFAILLGSFSNDDFSFFFYGPPLAAPAGSLAFKVSDLCHTIYAWGLPSHLSMSGRQCYSGDCLIQEELLKGQRPKREVVLGFCIVDEDLSDIHLDSDVDGSFGLIRLVSSGKIESQIYNAAWKFVAVEPVEPALSTDDDFSTDMFIDQSSEFYKKFRYLSLGYLLACLFGDLAKEVLKQGSCCTRSYTQEKYGYFHNHLKAAGVDQIGSLPDIPKVLTSVSLPMSINEIAVNRMWTGLSIGALQLGFYVYPELRQIEVDWKKMFMDFLHTPKSPELPPYLLRKPWRRNKESDEVQPGNGLVGPVLPLPVLLNLHRLEKEMMTSAVDHKEEDEFSFETKLTHQCNEIKRVANVMGVQGSFAEFLDPYAVSLEDDMDECTVSQEVKSLVFHKPTFTSENSHFVKLSTEKPVPGETLITFIMKANKAASGSKEELICLEMVDDLCPVELNFDSPIRNFEKKELEALTYLKRQISSWQQKFKPYQAFDGRSSK</sequence>
<name>A0AA41VCY8_PAPNU</name>
<dbReference type="GO" id="GO:0001164">
    <property type="term" value="F:RNA polymerase I core promoter sequence-specific DNA binding"/>
    <property type="evidence" value="ECO:0007669"/>
    <property type="project" value="TreeGrafter"/>
</dbReference>
<comment type="caution">
    <text evidence="1">The sequence shown here is derived from an EMBL/GenBank/DDBJ whole genome shotgun (WGS) entry which is preliminary data.</text>
</comment>
<dbReference type="EMBL" id="JAJJMA010195928">
    <property type="protein sequence ID" value="MCL7038961.1"/>
    <property type="molecule type" value="Genomic_DNA"/>
</dbReference>
<accession>A0AA41VCY8</accession>
<dbReference type="Proteomes" id="UP001177140">
    <property type="component" value="Unassembled WGS sequence"/>
</dbReference>
<dbReference type="AlphaFoldDB" id="A0AA41VCY8"/>
<dbReference type="PANTHER" id="PTHR15319:SF1">
    <property type="entry name" value="TATA BOX-BINDING PROTEIN-ASSOCIATED FACTOR RNA POLYMERASE I SUBUNIT C"/>
    <property type="match status" value="1"/>
</dbReference>
<reference evidence="1" key="1">
    <citation type="submission" date="2022-03" db="EMBL/GenBank/DDBJ databases">
        <title>A functionally conserved STORR gene fusion in Papaver species that diverged 16.8 million years ago.</title>
        <authorList>
            <person name="Catania T."/>
        </authorList>
    </citation>
    <scope>NUCLEOTIDE SEQUENCE</scope>
    <source>
        <strain evidence="1">S-191538</strain>
    </source>
</reference>
<proteinExistence type="predicted"/>
<evidence type="ECO:0000313" key="2">
    <source>
        <dbReference type="Proteomes" id="UP001177140"/>
    </source>
</evidence>
<dbReference type="PANTHER" id="PTHR15319">
    <property type="entry name" value="TATA BOX-BINDING PROTEIN ASSOCIATED FACTOR RNA POLYMERASE I SUBUNIT C"/>
    <property type="match status" value="1"/>
</dbReference>
<gene>
    <name evidence="1" type="ORF">MKW94_012579</name>
</gene>
<evidence type="ECO:0000313" key="1">
    <source>
        <dbReference type="EMBL" id="MCL7038961.1"/>
    </source>
</evidence>
<protein>
    <submittedName>
        <fullName evidence="1">Uncharacterized protein</fullName>
    </submittedName>
</protein>
<organism evidence="1 2">
    <name type="scientific">Papaver nudicaule</name>
    <name type="common">Iceland poppy</name>
    <dbReference type="NCBI Taxonomy" id="74823"/>
    <lineage>
        <taxon>Eukaryota</taxon>
        <taxon>Viridiplantae</taxon>
        <taxon>Streptophyta</taxon>
        <taxon>Embryophyta</taxon>
        <taxon>Tracheophyta</taxon>
        <taxon>Spermatophyta</taxon>
        <taxon>Magnoliopsida</taxon>
        <taxon>Ranunculales</taxon>
        <taxon>Papaveraceae</taxon>
        <taxon>Papaveroideae</taxon>
        <taxon>Papaver</taxon>
    </lineage>
</organism>